<evidence type="ECO:0000256" key="1">
    <source>
        <dbReference type="SAM" id="MobiDB-lite"/>
    </source>
</evidence>
<feature type="region of interest" description="Disordered" evidence="1">
    <location>
        <begin position="461"/>
        <end position="531"/>
    </location>
</feature>
<dbReference type="Proteomes" id="UP000054558">
    <property type="component" value="Unassembled WGS sequence"/>
</dbReference>
<feature type="domain" description="Rab-GAP TBC" evidence="2">
    <location>
        <begin position="950"/>
        <end position="1111"/>
    </location>
</feature>
<dbReference type="PROSITE" id="PS50086">
    <property type="entry name" value="TBC_RABGAP"/>
    <property type="match status" value="1"/>
</dbReference>
<dbReference type="InterPro" id="IPR035969">
    <property type="entry name" value="Rab-GAP_TBC_sf"/>
</dbReference>
<feature type="region of interest" description="Disordered" evidence="1">
    <location>
        <begin position="288"/>
        <end position="308"/>
    </location>
</feature>
<dbReference type="Gene3D" id="1.10.8.270">
    <property type="entry name" value="putative rabgap domain of human tbc1 domain family member 14 like domains"/>
    <property type="match status" value="1"/>
</dbReference>
<dbReference type="OMA" id="ARIWAEC"/>
<evidence type="ECO:0000313" key="4">
    <source>
        <dbReference type="Proteomes" id="UP000054558"/>
    </source>
</evidence>
<feature type="region of interest" description="Disordered" evidence="1">
    <location>
        <begin position="1"/>
        <end position="24"/>
    </location>
</feature>
<evidence type="ECO:0000313" key="3">
    <source>
        <dbReference type="EMBL" id="GAQ83379.1"/>
    </source>
</evidence>
<dbReference type="PANTHER" id="PTHR22957">
    <property type="entry name" value="TBC1 DOMAIN FAMILY MEMBER GTPASE-ACTIVATING PROTEIN"/>
    <property type="match status" value="1"/>
</dbReference>
<dbReference type="FunFam" id="1.10.8.270:FF:000021">
    <property type="entry name" value="Ypt/Rab-GAP domain of gyp1p superfamily protein"/>
    <property type="match status" value="1"/>
</dbReference>
<feature type="compositionally biased region" description="Polar residues" evidence="1">
    <location>
        <begin position="710"/>
        <end position="720"/>
    </location>
</feature>
<dbReference type="SUPFAM" id="SSF47923">
    <property type="entry name" value="Ypt/Rab-GAP domain of gyp1p"/>
    <property type="match status" value="3"/>
</dbReference>
<dbReference type="OrthoDB" id="10264062at2759"/>
<organism evidence="3 4">
    <name type="scientific">Klebsormidium nitens</name>
    <name type="common">Green alga</name>
    <name type="synonym">Ulothrix nitens</name>
    <dbReference type="NCBI Taxonomy" id="105231"/>
    <lineage>
        <taxon>Eukaryota</taxon>
        <taxon>Viridiplantae</taxon>
        <taxon>Streptophyta</taxon>
        <taxon>Klebsormidiophyceae</taxon>
        <taxon>Klebsormidiales</taxon>
        <taxon>Klebsormidiaceae</taxon>
        <taxon>Klebsormidium</taxon>
    </lineage>
</organism>
<dbReference type="AlphaFoldDB" id="A0A1Y1I1R5"/>
<proteinExistence type="predicted"/>
<feature type="region of interest" description="Disordered" evidence="1">
    <location>
        <begin position="383"/>
        <end position="410"/>
    </location>
</feature>
<feature type="region of interest" description="Disordered" evidence="1">
    <location>
        <begin position="917"/>
        <end position="950"/>
    </location>
</feature>
<evidence type="ECO:0000259" key="2">
    <source>
        <dbReference type="PROSITE" id="PS50086"/>
    </source>
</evidence>
<name>A0A1Y1I1R5_KLENI</name>
<feature type="compositionally biased region" description="Polar residues" evidence="1">
    <location>
        <begin position="392"/>
        <end position="403"/>
    </location>
</feature>
<feature type="compositionally biased region" description="Basic and acidic residues" evidence="1">
    <location>
        <begin position="176"/>
        <end position="188"/>
    </location>
</feature>
<dbReference type="STRING" id="105231.A0A1Y1I1R5"/>
<protein>
    <submittedName>
        <fullName evidence="3">GTPase-activating protein</fullName>
    </submittedName>
</protein>
<dbReference type="SMART" id="SM00164">
    <property type="entry name" value="TBC"/>
    <property type="match status" value="1"/>
</dbReference>
<sequence>MASLFCGRPSSSANDGGFMPGEDNISDVIPGETKQLIVIPARRRLRRSKGLTAKAWRKAFDTEGRPTHVAKLLGKVQRGGVNPSIRPEVWELLLGVWPVNSTAEDRRALRSKRRLLYAEVLDQCRQIHPGIGSGKLAYAVNDSRILDARTSTSPGIVSGTVASFPRESEAEGQNDGESKELPRPPRRSLERVRIGSRAANELGWGANFLFAIAERNAKDGLYEAQPALDVWLEWYVDETVAEVGSQTGGGGTTKESVAGTAAEEGTSVREMFDINIEKTREITPEITPELTPGRNIDRVPESVPQQAPEMTCKETCEIAPEITPEVVPEVVPEVTPDLTPAQASEITPATTSGSALTEENIGGRTLERPFHAGAEPAIVVAKGPGNEPLVENGQQENQGSSSLPPKPAGLGRVKTMVAELERRAQDEALEVQASFSKRPKGAKLGKEMAAKSVLSAALLRDGSEGRSLSGPSQKEDMLTSAAGRGESDGVVASSLDGRNGSDGPEQKLAAGAAKGGAVLTSAGEGEAGGAAEDGAAVLTSAAGSSGGEGAELWSAVAPVENKAPVLTTASEKTAGGVLYRGASLDGLAPEPGPLGRSRSAAVILTSAVSVNSDTNPGDDDSVAGYGTPGSHFTTFSTDERFFTPDRSLSAFLTPMSAAYATPDEGFFTPERLARSASASPALSRGSARSVNRLPPRPSDWNARKEGLSVSEGTGSTTLEGQSEAVPVIEPSTADSVSTVKPNVGPSERGGENAGDSQVGGESSEGGSARHELGEGVNSGLLEPVVVRESRPLHSHIPEAGSVSHPQNLEASQIADDSATSSADAPQLSSGKAEQGVNGPKKRGVNGPAELLLVVEDGSSLTALGQGPVHTSAAQPFVSLGWASVTPAGLTIRKTAQGSGIPGQKAPRVVTRNKRRLYGGASGESPERPEGPLNMTPAGFSRAESAEDRLTGPEAEKAAEWLWTLHRIVVDVVRTDRNLEFYDVTSNVARMADILAVYAWLDPEVGYCQGMSDLLSPFVVLFEDDADAFWCFARLMRRMRHNFGMRGPVGVLRQLDRLREIVAATDPTVGEHLRAAEADNFLFAFRILLVMFRRELSFSQVLTLWEMLWAADFDLEKGGAEEALFGGVRDSGLAEGGKEEGGEGGGCEDELCVFCVAAILHHNRTRLRKEVREMDDAVKLFNAMELRVDVRSCVERAIKQRKAFWRKTEKKAKVI</sequence>
<dbReference type="PANTHER" id="PTHR22957:SF456">
    <property type="entry name" value="YPT_RAB-GAP DOMAIN OF GYP1P SUPERFAMILY PROTEIN"/>
    <property type="match status" value="1"/>
</dbReference>
<accession>A0A1Y1I1R5</accession>
<keyword evidence="4" id="KW-1185">Reference proteome</keyword>
<feature type="compositionally biased region" description="Low complexity" evidence="1">
    <location>
        <begin position="677"/>
        <end position="689"/>
    </location>
</feature>
<feature type="compositionally biased region" description="Low complexity" evidence="1">
    <location>
        <begin position="810"/>
        <end position="824"/>
    </location>
</feature>
<dbReference type="Gene3D" id="1.10.472.80">
    <property type="entry name" value="Ypt/Rab-GAP domain of gyp1p, domain 3"/>
    <property type="match status" value="1"/>
</dbReference>
<dbReference type="Pfam" id="PF00566">
    <property type="entry name" value="RabGAP-TBC"/>
    <property type="match status" value="1"/>
</dbReference>
<dbReference type="InterPro" id="IPR000195">
    <property type="entry name" value="Rab-GAP-TBC_dom"/>
</dbReference>
<feature type="region of interest" description="Disordered" evidence="1">
    <location>
        <begin position="156"/>
        <end position="188"/>
    </location>
</feature>
<feature type="region of interest" description="Disordered" evidence="1">
    <location>
        <begin position="677"/>
        <end position="844"/>
    </location>
</feature>
<gene>
    <name evidence="3" type="ORF">KFL_001460060</name>
</gene>
<reference evidence="3 4" key="1">
    <citation type="journal article" date="2014" name="Nat. Commun.">
        <title>Klebsormidium flaccidum genome reveals primary factors for plant terrestrial adaptation.</title>
        <authorList>
            <person name="Hori K."/>
            <person name="Maruyama F."/>
            <person name="Fujisawa T."/>
            <person name="Togashi T."/>
            <person name="Yamamoto N."/>
            <person name="Seo M."/>
            <person name="Sato S."/>
            <person name="Yamada T."/>
            <person name="Mori H."/>
            <person name="Tajima N."/>
            <person name="Moriyama T."/>
            <person name="Ikeuchi M."/>
            <person name="Watanabe M."/>
            <person name="Wada H."/>
            <person name="Kobayashi K."/>
            <person name="Saito M."/>
            <person name="Masuda T."/>
            <person name="Sasaki-Sekimoto Y."/>
            <person name="Mashiguchi K."/>
            <person name="Awai K."/>
            <person name="Shimojima M."/>
            <person name="Masuda S."/>
            <person name="Iwai M."/>
            <person name="Nobusawa T."/>
            <person name="Narise T."/>
            <person name="Kondo S."/>
            <person name="Saito H."/>
            <person name="Sato R."/>
            <person name="Murakawa M."/>
            <person name="Ihara Y."/>
            <person name="Oshima-Yamada Y."/>
            <person name="Ohtaka K."/>
            <person name="Satoh M."/>
            <person name="Sonobe K."/>
            <person name="Ishii M."/>
            <person name="Ohtani R."/>
            <person name="Kanamori-Sato M."/>
            <person name="Honoki R."/>
            <person name="Miyazaki D."/>
            <person name="Mochizuki H."/>
            <person name="Umetsu J."/>
            <person name="Higashi K."/>
            <person name="Shibata D."/>
            <person name="Kamiya Y."/>
            <person name="Sato N."/>
            <person name="Nakamura Y."/>
            <person name="Tabata S."/>
            <person name="Ida S."/>
            <person name="Kurokawa K."/>
            <person name="Ohta H."/>
        </authorList>
    </citation>
    <scope>NUCLEOTIDE SEQUENCE [LARGE SCALE GENOMIC DNA]</scope>
    <source>
        <strain evidence="3 4">NIES-2285</strain>
    </source>
</reference>
<dbReference type="EMBL" id="DF237095">
    <property type="protein sequence ID" value="GAQ83379.1"/>
    <property type="molecule type" value="Genomic_DNA"/>
</dbReference>